<dbReference type="GO" id="GO:0005634">
    <property type="term" value="C:nucleus"/>
    <property type="evidence" value="ECO:0007669"/>
    <property type="project" value="TreeGrafter"/>
</dbReference>
<protein>
    <recommendedName>
        <fullName evidence="4">GRAM domain-containing protein</fullName>
    </recommendedName>
</protein>
<dbReference type="Proteomes" id="UP000192596">
    <property type="component" value="Unassembled WGS sequence"/>
</dbReference>
<organism evidence="2 3">
    <name type="scientific">Cryoendolithus antarcticus</name>
    <dbReference type="NCBI Taxonomy" id="1507870"/>
    <lineage>
        <taxon>Eukaryota</taxon>
        <taxon>Fungi</taxon>
        <taxon>Dikarya</taxon>
        <taxon>Ascomycota</taxon>
        <taxon>Pezizomycotina</taxon>
        <taxon>Dothideomycetes</taxon>
        <taxon>Dothideomycetidae</taxon>
        <taxon>Cladosporiales</taxon>
        <taxon>Cladosporiaceae</taxon>
        <taxon>Cryoendolithus</taxon>
    </lineage>
</organism>
<dbReference type="InParanoid" id="A0A1V8TPR1"/>
<gene>
    <name evidence="2" type="ORF">B0A48_01588</name>
</gene>
<dbReference type="PANTHER" id="PTHR31606:SF1">
    <property type="entry name" value="WW DOMAIN BINDING PROTEIN 2, ISOFORM E"/>
    <property type="match status" value="1"/>
</dbReference>
<proteinExistence type="predicted"/>
<evidence type="ECO:0000313" key="3">
    <source>
        <dbReference type="Proteomes" id="UP000192596"/>
    </source>
</evidence>
<dbReference type="EMBL" id="NAJO01000003">
    <property type="protein sequence ID" value="OQO13360.1"/>
    <property type="molecule type" value="Genomic_DNA"/>
</dbReference>
<evidence type="ECO:0008006" key="4">
    <source>
        <dbReference type="Google" id="ProtNLM"/>
    </source>
</evidence>
<dbReference type="SUPFAM" id="SSF50729">
    <property type="entry name" value="PH domain-like"/>
    <property type="match status" value="1"/>
</dbReference>
<dbReference type="AlphaFoldDB" id="A0A1V8TPR1"/>
<dbReference type="GO" id="GO:0003713">
    <property type="term" value="F:transcription coactivator activity"/>
    <property type="evidence" value="ECO:0007669"/>
    <property type="project" value="InterPro"/>
</dbReference>
<sequence length="256" mass="27254">MSINWVMLSPSSTPPFTPLPNEQTLFTSPPRIALAVTNPAHYPGKQQQKFSVGSSSGVLYLTNRRVIYIPDKSTPDLQSFSGPILNLHDSHVTAPFFGPNVWQALLQPVQAGGIPIPAGGVVEIKFTFKDGGAFDFHSTYERVRERLQQAVQVSREAGGSSVPSGAAMNGVDVSNVNLDELPAYKETSDGPLIAPLAPQVVPQTPAAESAPPTVLQQSNAPAFSPPSEPPPGYEEASSTGLNEAAEWSEVADERKP</sequence>
<dbReference type="GO" id="GO:0031490">
    <property type="term" value="F:chromatin DNA binding"/>
    <property type="evidence" value="ECO:0007669"/>
    <property type="project" value="TreeGrafter"/>
</dbReference>
<dbReference type="CDD" id="cd13214">
    <property type="entry name" value="PH-GRAM_WBP2"/>
    <property type="match status" value="1"/>
</dbReference>
<keyword evidence="3" id="KW-1185">Reference proteome</keyword>
<feature type="region of interest" description="Disordered" evidence="1">
    <location>
        <begin position="203"/>
        <end position="256"/>
    </location>
</feature>
<accession>A0A1V8TPR1</accession>
<dbReference type="InterPro" id="IPR044852">
    <property type="entry name" value="WBP2-like"/>
</dbReference>
<dbReference type="STRING" id="1507870.A0A1V8TPR1"/>
<evidence type="ECO:0000256" key="1">
    <source>
        <dbReference type="SAM" id="MobiDB-lite"/>
    </source>
</evidence>
<name>A0A1V8TPR1_9PEZI</name>
<comment type="caution">
    <text evidence="2">The sequence shown here is derived from an EMBL/GenBank/DDBJ whole genome shotgun (WGS) entry which is preliminary data.</text>
</comment>
<reference evidence="3" key="1">
    <citation type="submission" date="2017-03" db="EMBL/GenBank/DDBJ databases">
        <title>Genomes of endolithic fungi from Antarctica.</title>
        <authorList>
            <person name="Coleine C."/>
            <person name="Masonjones S."/>
            <person name="Stajich J.E."/>
        </authorList>
    </citation>
    <scope>NUCLEOTIDE SEQUENCE [LARGE SCALE GENOMIC DNA]</scope>
    <source>
        <strain evidence="3">CCFEE 5527</strain>
    </source>
</reference>
<dbReference type="PANTHER" id="PTHR31606">
    <property type="entry name" value="WW DOMAIN BINDING PROTEIN 2, ISOFORM E"/>
    <property type="match status" value="1"/>
</dbReference>
<evidence type="ECO:0000313" key="2">
    <source>
        <dbReference type="EMBL" id="OQO13360.1"/>
    </source>
</evidence>
<feature type="compositionally biased region" description="Pro residues" evidence="1">
    <location>
        <begin position="223"/>
        <end position="232"/>
    </location>
</feature>
<dbReference type="OrthoDB" id="1259151at2759"/>